<evidence type="ECO:0000256" key="3">
    <source>
        <dbReference type="ARBA" id="ARBA00022525"/>
    </source>
</evidence>
<dbReference type="EMBL" id="JAEPRE010000003">
    <property type="protein sequence ID" value="KAG2237746.1"/>
    <property type="molecule type" value="Genomic_DNA"/>
</dbReference>
<dbReference type="AlphaFoldDB" id="A0A8H7SZ83"/>
<keyword evidence="7" id="KW-0325">Glycoprotein</keyword>
<accession>A0A8H7SZ83</accession>
<feature type="chain" id="PRO_5034802135" description="Polygalacturonase" evidence="11">
    <location>
        <begin position="24"/>
        <end position="428"/>
    </location>
</feature>
<comment type="caution">
    <text evidence="12">The sequence shown here is derived from an EMBL/GenBank/DDBJ whole genome shotgun (WGS) entry which is preliminary data.</text>
</comment>
<evidence type="ECO:0000256" key="11">
    <source>
        <dbReference type="SAM" id="SignalP"/>
    </source>
</evidence>
<keyword evidence="4 11" id="KW-0732">Signal</keyword>
<evidence type="ECO:0000256" key="9">
    <source>
        <dbReference type="ARBA" id="ARBA00023316"/>
    </source>
</evidence>
<dbReference type="Gene3D" id="2.160.20.10">
    <property type="entry name" value="Single-stranded right-handed beta-helix, Pectin lyase-like"/>
    <property type="match status" value="1"/>
</dbReference>
<dbReference type="GO" id="GO:0005576">
    <property type="term" value="C:extracellular region"/>
    <property type="evidence" value="ECO:0007669"/>
    <property type="project" value="UniProtKB-SubCell"/>
</dbReference>
<protein>
    <recommendedName>
        <fullName evidence="14">Polygalacturonase</fullName>
    </recommendedName>
</protein>
<dbReference type="PANTHER" id="PTHR31736:SF19">
    <property type="entry name" value="PECTIN LYASE SUPERFAMILY PROTEIN-RELATED"/>
    <property type="match status" value="1"/>
</dbReference>
<evidence type="ECO:0000313" key="13">
    <source>
        <dbReference type="Proteomes" id="UP000613177"/>
    </source>
</evidence>
<evidence type="ECO:0000256" key="4">
    <source>
        <dbReference type="ARBA" id="ARBA00022729"/>
    </source>
</evidence>
<keyword evidence="8 10" id="KW-0326">Glycosidase</keyword>
<gene>
    <name evidence="12" type="ORF">INT48_009685</name>
</gene>
<dbReference type="GO" id="GO:0071555">
    <property type="term" value="P:cell wall organization"/>
    <property type="evidence" value="ECO:0007669"/>
    <property type="project" value="UniProtKB-KW"/>
</dbReference>
<evidence type="ECO:0008006" key="14">
    <source>
        <dbReference type="Google" id="ProtNLM"/>
    </source>
</evidence>
<dbReference type="InterPro" id="IPR011050">
    <property type="entry name" value="Pectin_lyase_fold/virulence"/>
</dbReference>
<evidence type="ECO:0000313" key="12">
    <source>
        <dbReference type="EMBL" id="KAG2237746.1"/>
    </source>
</evidence>
<keyword evidence="9" id="KW-0961">Cell wall biogenesis/degradation</keyword>
<dbReference type="GO" id="GO:0005975">
    <property type="term" value="P:carbohydrate metabolic process"/>
    <property type="evidence" value="ECO:0007669"/>
    <property type="project" value="InterPro"/>
</dbReference>
<feature type="signal peptide" evidence="11">
    <location>
        <begin position="1"/>
        <end position="23"/>
    </location>
</feature>
<evidence type="ECO:0000256" key="7">
    <source>
        <dbReference type="ARBA" id="ARBA00023180"/>
    </source>
</evidence>
<dbReference type="PANTHER" id="PTHR31736">
    <property type="match status" value="1"/>
</dbReference>
<evidence type="ECO:0000256" key="5">
    <source>
        <dbReference type="ARBA" id="ARBA00022801"/>
    </source>
</evidence>
<proteinExistence type="inferred from homology"/>
<keyword evidence="6" id="KW-1015">Disulfide bond</keyword>
<evidence type="ECO:0000256" key="8">
    <source>
        <dbReference type="ARBA" id="ARBA00023295"/>
    </source>
</evidence>
<reference evidence="12" key="1">
    <citation type="submission" date="2021-01" db="EMBL/GenBank/DDBJ databases">
        <title>Metabolic potential, ecology and presence of endohyphal bacteria is reflected in genomic diversity of Mucoromycotina.</title>
        <authorList>
            <person name="Muszewska A."/>
            <person name="Okrasinska A."/>
            <person name="Steczkiewicz K."/>
            <person name="Drgas O."/>
            <person name="Orlowska M."/>
            <person name="Perlinska-Lenart U."/>
            <person name="Aleksandrzak-Piekarczyk T."/>
            <person name="Szatraj K."/>
            <person name="Zielenkiewicz U."/>
            <person name="Pilsyk S."/>
            <person name="Malc E."/>
            <person name="Mieczkowski P."/>
            <person name="Kruszewska J.S."/>
            <person name="Biernat P."/>
            <person name="Pawlowska J."/>
        </authorList>
    </citation>
    <scope>NUCLEOTIDE SEQUENCE</scope>
    <source>
        <strain evidence="12">WA0000018081</strain>
    </source>
</reference>
<keyword evidence="5 10" id="KW-0378">Hydrolase</keyword>
<dbReference type="InterPro" id="IPR012334">
    <property type="entry name" value="Pectin_lyas_fold"/>
</dbReference>
<dbReference type="SUPFAM" id="SSF51126">
    <property type="entry name" value="Pectin lyase-like"/>
    <property type="match status" value="1"/>
</dbReference>
<name>A0A8H7SZ83_9FUNG</name>
<dbReference type="Pfam" id="PF00295">
    <property type="entry name" value="Glyco_hydro_28"/>
    <property type="match status" value="1"/>
</dbReference>
<evidence type="ECO:0000256" key="10">
    <source>
        <dbReference type="RuleBase" id="RU361169"/>
    </source>
</evidence>
<dbReference type="GO" id="GO:0004650">
    <property type="term" value="F:polygalacturonase activity"/>
    <property type="evidence" value="ECO:0007669"/>
    <property type="project" value="InterPro"/>
</dbReference>
<keyword evidence="13" id="KW-1185">Reference proteome</keyword>
<evidence type="ECO:0000256" key="1">
    <source>
        <dbReference type="ARBA" id="ARBA00004613"/>
    </source>
</evidence>
<dbReference type="Proteomes" id="UP000613177">
    <property type="component" value="Unassembled WGS sequence"/>
</dbReference>
<sequence length="428" mass="45289">MVQFLSFGLSLIASIILASSVDAATCVVAQSSSDDSITIAKAFNDCKNGGTVSFPKGNTYYMKSVLKIEGLKSVTVNFNGQIVLPAFNKSFKGGNAYISIKGDHINFTGGGTINGNGQTWWDIKDTTAPTVLRIGATNSDFGNFNILNSPRAHMGMTNSNNVVLHNVFLKTVSANSNLPKNTDALDISSSKNIIFKDSNLFVGDDCTAINGGVSNVTISNVHCTGGHGFSVGSLGKGGATEFVTGVNVIDSVCTNCQNGLRIKTWSGGKGAVTKVKFDNVQLINTDNPIIVTTHYCDKNQMSYCQKSDGKSLSISDVTISRISGSASNAGKPIVNINCSSGSPCSGFSVSGITIKKAAKTPKNICTFLNNSNKNTPCNEMNNNDNCSNAPILDWILKPETIEETNKPISPELLSYLLTQDVNTSLITP</sequence>
<comment type="subcellular location">
    <subcellularLocation>
        <location evidence="1">Secreted</location>
    </subcellularLocation>
</comment>
<organism evidence="12 13">
    <name type="scientific">Thamnidium elegans</name>
    <dbReference type="NCBI Taxonomy" id="101142"/>
    <lineage>
        <taxon>Eukaryota</taxon>
        <taxon>Fungi</taxon>
        <taxon>Fungi incertae sedis</taxon>
        <taxon>Mucoromycota</taxon>
        <taxon>Mucoromycotina</taxon>
        <taxon>Mucoromycetes</taxon>
        <taxon>Mucorales</taxon>
        <taxon>Mucorineae</taxon>
        <taxon>Mucoraceae</taxon>
        <taxon>Thamnidium</taxon>
    </lineage>
</organism>
<keyword evidence="3" id="KW-0964">Secreted</keyword>
<evidence type="ECO:0000256" key="6">
    <source>
        <dbReference type="ARBA" id="ARBA00023157"/>
    </source>
</evidence>
<dbReference type="GO" id="GO:0046576">
    <property type="term" value="F:rhamnogalacturonan alpha-L-rhamnopyranosyl-(1-&gt;4)-alpha-D-galactopyranosyluronide lyase activity"/>
    <property type="evidence" value="ECO:0007669"/>
    <property type="project" value="UniProtKB-ARBA"/>
</dbReference>
<dbReference type="InterPro" id="IPR000743">
    <property type="entry name" value="Glyco_hydro_28"/>
</dbReference>
<comment type="similarity">
    <text evidence="2 10">Belongs to the glycosyl hydrolase 28 family.</text>
</comment>
<evidence type="ECO:0000256" key="2">
    <source>
        <dbReference type="ARBA" id="ARBA00008834"/>
    </source>
</evidence>